<feature type="non-terminal residue" evidence="1">
    <location>
        <position position="1"/>
    </location>
</feature>
<dbReference type="Gene3D" id="3.30.420.10">
    <property type="entry name" value="Ribonuclease H-like superfamily/Ribonuclease H"/>
    <property type="match status" value="1"/>
</dbReference>
<dbReference type="Proteomes" id="UP000478052">
    <property type="component" value="Unassembled WGS sequence"/>
</dbReference>
<accession>A0A6G0YP23</accession>
<reference evidence="1 2" key="1">
    <citation type="submission" date="2019-08" db="EMBL/GenBank/DDBJ databases">
        <title>Whole genome of Aphis craccivora.</title>
        <authorList>
            <person name="Voronova N.V."/>
            <person name="Shulinski R.S."/>
            <person name="Bandarenka Y.V."/>
            <person name="Zhorov D.G."/>
            <person name="Warner D."/>
        </authorList>
    </citation>
    <scope>NUCLEOTIDE SEQUENCE [LARGE SCALE GENOMIC DNA]</scope>
    <source>
        <strain evidence="1">180601</strain>
        <tissue evidence="1">Whole Body</tissue>
    </source>
</reference>
<dbReference type="OrthoDB" id="7460492at2759"/>
<proteinExistence type="predicted"/>
<evidence type="ECO:0000313" key="1">
    <source>
        <dbReference type="EMBL" id="KAF0759179.1"/>
    </source>
</evidence>
<protein>
    <recommendedName>
        <fullName evidence="3">DDE 3 domain-containing protein</fullName>
    </recommendedName>
</protein>
<organism evidence="1 2">
    <name type="scientific">Aphis craccivora</name>
    <name type="common">Cowpea aphid</name>
    <dbReference type="NCBI Taxonomy" id="307492"/>
    <lineage>
        <taxon>Eukaryota</taxon>
        <taxon>Metazoa</taxon>
        <taxon>Ecdysozoa</taxon>
        <taxon>Arthropoda</taxon>
        <taxon>Hexapoda</taxon>
        <taxon>Insecta</taxon>
        <taxon>Pterygota</taxon>
        <taxon>Neoptera</taxon>
        <taxon>Paraneoptera</taxon>
        <taxon>Hemiptera</taxon>
        <taxon>Sternorrhyncha</taxon>
        <taxon>Aphidomorpha</taxon>
        <taxon>Aphidoidea</taxon>
        <taxon>Aphididae</taxon>
        <taxon>Aphidini</taxon>
        <taxon>Aphis</taxon>
        <taxon>Aphis</taxon>
    </lineage>
</organism>
<feature type="non-terminal residue" evidence="1">
    <location>
        <position position="178"/>
    </location>
</feature>
<dbReference type="EMBL" id="VUJU01003080">
    <property type="protein sequence ID" value="KAF0759179.1"/>
    <property type="molecule type" value="Genomic_DNA"/>
</dbReference>
<dbReference type="AlphaFoldDB" id="A0A6G0YP23"/>
<evidence type="ECO:0008006" key="3">
    <source>
        <dbReference type="Google" id="ProtNLM"/>
    </source>
</evidence>
<gene>
    <name evidence="1" type="ORF">FWK35_00016873</name>
</gene>
<dbReference type="GO" id="GO:0003676">
    <property type="term" value="F:nucleic acid binding"/>
    <property type="evidence" value="ECO:0007669"/>
    <property type="project" value="InterPro"/>
</dbReference>
<dbReference type="InterPro" id="IPR036397">
    <property type="entry name" value="RNaseH_sf"/>
</dbReference>
<name>A0A6G0YP23_APHCR</name>
<evidence type="ECO:0000313" key="2">
    <source>
        <dbReference type="Proteomes" id="UP000478052"/>
    </source>
</evidence>
<comment type="caution">
    <text evidence="1">The sequence shown here is derived from an EMBL/GenBank/DDBJ whole genome shotgun (WGS) entry which is preliminary data.</text>
</comment>
<keyword evidence="2" id="KW-1185">Reference proteome</keyword>
<sequence>AQVITAQACGISHRTVKRICAEARKSGDLETPDASSTFISPRKEYKRPKTVSDLDVLIPMLLLKNLKFSYKKCNDGRLFLMERNDIVVLRCKFLRQMSMLREKKDDRPVVYLDETWVNQNHSRTLIWQNEHNSMGLKVPTGKGGWLIVCHAGCARYRFIEGSKLMFRSNSGNTMDYHD</sequence>